<evidence type="ECO:0000313" key="1">
    <source>
        <dbReference type="EMBL" id="SAL87903.1"/>
    </source>
</evidence>
<evidence type="ECO:0000313" key="2">
    <source>
        <dbReference type="Proteomes" id="UP000054925"/>
    </source>
</evidence>
<name>A0A158L4M2_9BURK</name>
<proteinExistence type="predicted"/>
<protein>
    <submittedName>
        <fullName evidence="1">Uncharacterized protein</fullName>
    </submittedName>
</protein>
<gene>
    <name evidence="1" type="ORF">AWB67_07498</name>
</gene>
<dbReference type="AlphaFoldDB" id="A0A158L4M2"/>
<dbReference type="EMBL" id="FCOL02000396">
    <property type="protein sequence ID" value="SAL87903.1"/>
    <property type="molecule type" value="Genomic_DNA"/>
</dbReference>
<accession>A0A158L4M2</accession>
<keyword evidence="2" id="KW-1185">Reference proteome</keyword>
<comment type="caution">
    <text evidence="1">The sequence shown here is derived from an EMBL/GenBank/DDBJ whole genome shotgun (WGS) entry which is preliminary data.</text>
</comment>
<reference evidence="1" key="1">
    <citation type="submission" date="2016-01" db="EMBL/GenBank/DDBJ databases">
        <authorList>
            <person name="Peeters C."/>
        </authorList>
    </citation>
    <scope>NUCLEOTIDE SEQUENCE [LARGE SCALE GENOMIC DNA]</scope>
    <source>
        <strain evidence="1">LMG 22937</strain>
    </source>
</reference>
<organism evidence="1 2">
    <name type="scientific">Caballeronia terrestris</name>
    <dbReference type="NCBI Taxonomy" id="1226301"/>
    <lineage>
        <taxon>Bacteria</taxon>
        <taxon>Pseudomonadati</taxon>
        <taxon>Pseudomonadota</taxon>
        <taxon>Betaproteobacteria</taxon>
        <taxon>Burkholderiales</taxon>
        <taxon>Burkholderiaceae</taxon>
        <taxon>Caballeronia</taxon>
    </lineage>
</organism>
<sequence>MPGSGAGFHIAQFTGPGCCSITQNGSFDMPR</sequence>
<dbReference type="Proteomes" id="UP000054925">
    <property type="component" value="Unassembled WGS sequence"/>
</dbReference>